<dbReference type="Gene3D" id="3.40.50.970">
    <property type="match status" value="1"/>
</dbReference>
<dbReference type="Gene3D" id="3.40.920.10">
    <property type="entry name" value="Pyruvate-ferredoxin oxidoreductase, PFOR, domain III"/>
    <property type="match status" value="1"/>
</dbReference>
<evidence type="ECO:0000313" key="6">
    <source>
        <dbReference type="Proteomes" id="UP000655287"/>
    </source>
</evidence>
<evidence type="ECO:0000259" key="4">
    <source>
        <dbReference type="Pfam" id="PF20169"/>
    </source>
</evidence>
<sequence length="1137" mass="121526">MTIEADRPVLPEDRYVATAGRVQLTGIQALARLPIEQHRRDLAAGLDVGTLITGYEGSPLAGYDLELGRMKSLLDLNDVVFVPGLNEEAAATAVQGSQLAPTLDGATRDGVVGIWYGKAPGLDRASDAIRHGTLMGSHPSGGAVLLVGDDPAAKSSSVPCASDFALQDLMVPFLHPGDSSEILRYGRHAIALARATGLWTALKIVTAVADGSSTVDLTAEPAAIELPPGAGGHRPTARLLQPALGPLERELVGTRLRLAREYARLNRLNRIVGRGPSDRVGVVASGRTWHDVRSVLDRFGLGEHALDASPVRLLKVAMPYPLDAGTVAEFADGLEVILVVEEKRAFMETAFRELLYGADRAPRIVGKHDLDGGELLPAYGDLDADAITRPMHRVLSAAAVDCGPAPGRPRSPARMMLPLVNRAPYFCSGCPHNSSTKPVEGALVGGGIGCHAMVLLMDEAQVGTVTGLAQMGGEGLQWVGMAPFVDRDHYVQNLGDGTFAHSGSLAIRAAVAAGVNITYKLLFNGAVAMTGGQRAVGGMDVPRIVDLLLAEGVSRVLITTEDRARYRRVRLPRHVEVWDRSRLQEAQRVLAATPGVTVLIHDQECATEKRRRRKRRKDAPAETRVFINERVCEGCGDCGRKSNCLSVQPVPTRYGRKTRIHQASCNTDLSCLDGDCPAFMTVTGGTQRATTPPERLAEGDLPAPPARPGGAEARIRLTGIGGTGVVTVSQVLATAGLLAGFSTRSLDQTGLAQKGGAVVSDVLLGRTRGTTNKIAAGECDLYLGCDLLVAAQPANLEVAAADRTVSVLSTSQVPTGAMVSDPSVAFPDAAALADQVAARSGTTHRFDARALALDLFGDDQYANVLLLGAGFQTGALPVPAAAIERAIELNGVAVETNIQAFRRGRQYVADPETVLALAGRRSKVAAKAPEGLDELVDHFAGELAAYQDAGYAQAYRRRVLAVRDSERQVTPDGEALTDAVARQLFKLMAYKDEYEVARLSLRPELDAELAAIFGAGARVHYRLHPPILRAMGVQRKIALGRWFRPGFRALYAARRLRGTPLDPFGRARVRRVERALIDEYVEVVARLTHDLTVENLALAVEVAELPDMVRGYEDVKLGNVDRYRSRMAELLGRWSPG</sequence>
<accession>A0A919V1F7</accession>
<dbReference type="InterPro" id="IPR002880">
    <property type="entry name" value="Pyrv_Fd/Flavodoxin_OxRdtase_N"/>
</dbReference>
<feature type="domain" description="Pyruvate/ketoisovalerate oxidoreductase catalytic" evidence="3">
    <location>
        <begin position="721"/>
        <end position="906"/>
    </location>
</feature>
<dbReference type="InterPro" id="IPR029061">
    <property type="entry name" value="THDP-binding"/>
</dbReference>
<feature type="domain" description="DUF6537" evidence="4">
    <location>
        <begin position="932"/>
        <end position="1129"/>
    </location>
</feature>
<keyword evidence="1" id="KW-0560">Oxidoreductase</keyword>
<dbReference type="InterPro" id="IPR019752">
    <property type="entry name" value="Pyrv/ketoisovalerate_OxRed_cat"/>
</dbReference>
<dbReference type="RefSeq" id="WP_203992730.1">
    <property type="nucleotide sequence ID" value="NZ_BOOU01000087.1"/>
</dbReference>
<dbReference type="Pfam" id="PF01558">
    <property type="entry name" value="POR"/>
    <property type="match status" value="1"/>
</dbReference>
<keyword evidence="6" id="KW-1185">Reference proteome</keyword>
<gene>
    <name evidence="5" type="ORF">Sru01_60380</name>
</gene>
<evidence type="ECO:0000256" key="1">
    <source>
        <dbReference type="ARBA" id="ARBA00023002"/>
    </source>
</evidence>
<dbReference type="GO" id="GO:0000287">
    <property type="term" value="F:magnesium ion binding"/>
    <property type="evidence" value="ECO:0007669"/>
    <property type="project" value="UniProtKB-ARBA"/>
</dbReference>
<dbReference type="NCBIfam" id="NF009588">
    <property type="entry name" value="PRK13029.1"/>
    <property type="match status" value="1"/>
</dbReference>
<dbReference type="Proteomes" id="UP000655287">
    <property type="component" value="Unassembled WGS sequence"/>
</dbReference>
<protein>
    <submittedName>
        <fullName evidence="5">Indolepyruvate ferredoxin oxidoreductase</fullName>
    </submittedName>
</protein>
<dbReference type="InterPro" id="IPR009014">
    <property type="entry name" value="Transketo_C/PFOR_II"/>
</dbReference>
<dbReference type="GO" id="GO:0016903">
    <property type="term" value="F:oxidoreductase activity, acting on the aldehyde or oxo group of donors"/>
    <property type="evidence" value="ECO:0007669"/>
    <property type="project" value="InterPro"/>
</dbReference>
<dbReference type="PANTHER" id="PTHR48084">
    <property type="entry name" value="2-OXOGLUTARATE OXIDOREDUCTASE SUBUNIT KORB-RELATED"/>
    <property type="match status" value="1"/>
</dbReference>
<dbReference type="SUPFAM" id="SSF53323">
    <property type="entry name" value="Pyruvate-ferredoxin oxidoreductase, PFOR, domain III"/>
    <property type="match status" value="1"/>
</dbReference>
<dbReference type="CDD" id="cd07034">
    <property type="entry name" value="TPP_PYR_PFOR_IOR-alpha_like"/>
    <property type="match status" value="1"/>
</dbReference>
<dbReference type="InterPro" id="IPR046667">
    <property type="entry name" value="DUF6537"/>
</dbReference>
<feature type="region of interest" description="Disordered" evidence="2">
    <location>
        <begin position="685"/>
        <end position="708"/>
    </location>
</feature>
<dbReference type="AlphaFoldDB" id="A0A919V1F7"/>
<dbReference type="SUPFAM" id="SSF52922">
    <property type="entry name" value="TK C-terminal domain-like"/>
    <property type="match status" value="1"/>
</dbReference>
<dbReference type="EMBL" id="BOOU01000087">
    <property type="protein sequence ID" value="GII81056.1"/>
    <property type="molecule type" value="Genomic_DNA"/>
</dbReference>
<comment type="caution">
    <text evidence="5">The sequence shown here is derived from an EMBL/GenBank/DDBJ whole genome shotgun (WGS) entry which is preliminary data.</text>
</comment>
<name>A0A919V1F7_9ACTN</name>
<dbReference type="InterPro" id="IPR002869">
    <property type="entry name" value="Pyrv_flavodox_OxRed_cen"/>
</dbReference>
<organism evidence="5 6">
    <name type="scientific">Sphaerisporangium rufum</name>
    <dbReference type="NCBI Taxonomy" id="1381558"/>
    <lineage>
        <taxon>Bacteria</taxon>
        <taxon>Bacillati</taxon>
        <taxon>Actinomycetota</taxon>
        <taxon>Actinomycetes</taxon>
        <taxon>Streptosporangiales</taxon>
        <taxon>Streptosporangiaceae</taxon>
        <taxon>Sphaerisporangium</taxon>
    </lineage>
</organism>
<evidence type="ECO:0000256" key="2">
    <source>
        <dbReference type="SAM" id="MobiDB-lite"/>
    </source>
</evidence>
<dbReference type="SUPFAM" id="SSF52518">
    <property type="entry name" value="Thiamin diphosphate-binding fold (THDP-binding)"/>
    <property type="match status" value="2"/>
</dbReference>
<proteinExistence type="predicted"/>
<dbReference type="NCBIfam" id="NF009589">
    <property type="entry name" value="PRK13030.1"/>
    <property type="match status" value="1"/>
</dbReference>
<dbReference type="PANTHER" id="PTHR48084:SF3">
    <property type="entry name" value="SUBUNIT OF PYRUVATE:FLAVODOXIN OXIDOREDUCTASE"/>
    <property type="match status" value="1"/>
</dbReference>
<evidence type="ECO:0000313" key="5">
    <source>
        <dbReference type="EMBL" id="GII81056.1"/>
    </source>
</evidence>
<dbReference type="InterPro" id="IPR051457">
    <property type="entry name" value="2-oxoacid:Fd_oxidoreductase"/>
</dbReference>
<evidence type="ECO:0000259" key="3">
    <source>
        <dbReference type="Pfam" id="PF01558"/>
    </source>
</evidence>
<dbReference type="Pfam" id="PF20169">
    <property type="entry name" value="DUF6537"/>
    <property type="match status" value="1"/>
</dbReference>
<reference evidence="5" key="1">
    <citation type="submission" date="2021-01" db="EMBL/GenBank/DDBJ databases">
        <title>Whole genome shotgun sequence of Sphaerisporangium rufum NBRC 109079.</title>
        <authorList>
            <person name="Komaki H."/>
            <person name="Tamura T."/>
        </authorList>
    </citation>
    <scope>NUCLEOTIDE SEQUENCE</scope>
    <source>
        <strain evidence="5">NBRC 109079</strain>
    </source>
</reference>